<dbReference type="Proteomes" id="UP000004221">
    <property type="component" value="Unassembled WGS sequence"/>
</dbReference>
<keyword evidence="3 5" id="KW-0687">Ribonucleoprotein</keyword>
<dbReference type="AlphaFoldDB" id="I4EIS2"/>
<name>I4EIS2_9BACT</name>
<evidence type="ECO:0000256" key="4">
    <source>
        <dbReference type="ARBA" id="ARBA00035135"/>
    </source>
</evidence>
<organism evidence="7 8">
    <name type="scientific">Nitrolancea hollandica Lb</name>
    <dbReference type="NCBI Taxonomy" id="1129897"/>
    <lineage>
        <taxon>Bacteria</taxon>
        <taxon>Pseudomonadati</taxon>
        <taxon>Thermomicrobiota</taxon>
        <taxon>Thermomicrobia</taxon>
        <taxon>Sphaerobacterales</taxon>
        <taxon>Sphaerobacterineae</taxon>
        <taxon>Sphaerobacteraceae</taxon>
        <taxon>Nitrolancea</taxon>
    </lineage>
</organism>
<dbReference type="HAMAP" id="MF_00358">
    <property type="entry name" value="Ribosomal_bS21"/>
    <property type="match status" value="1"/>
</dbReference>
<keyword evidence="2 5" id="KW-0689">Ribosomal protein</keyword>
<reference evidence="7 8" key="1">
    <citation type="journal article" date="2012" name="ISME J.">
        <title>Nitrification expanded: discovery, physiology and genomics of a nitrite-oxidizing bacterium from the phylum Chloroflexi.</title>
        <authorList>
            <person name="Sorokin D.Y."/>
            <person name="Lucker S."/>
            <person name="Vejmelkova D."/>
            <person name="Kostrikina N.A."/>
            <person name="Kleerebezem R."/>
            <person name="Rijpstra W.I."/>
            <person name="Damste J.S."/>
            <person name="Le Paslier D."/>
            <person name="Muyzer G."/>
            <person name="Wagner M."/>
            <person name="van Loosdrecht M.C."/>
            <person name="Daims H."/>
        </authorList>
    </citation>
    <scope>NUCLEOTIDE SEQUENCE [LARGE SCALE GENOMIC DNA]</scope>
    <source>
        <strain evidence="8">none</strain>
    </source>
</reference>
<feature type="compositionally biased region" description="Basic residues" evidence="6">
    <location>
        <begin position="46"/>
        <end position="59"/>
    </location>
</feature>
<gene>
    <name evidence="5" type="primary">rpsU</name>
    <name evidence="7" type="ORF">NITHO_360015</name>
</gene>
<evidence type="ECO:0000256" key="6">
    <source>
        <dbReference type="SAM" id="MobiDB-lite"/>
    </source>
</evidence>
<dbReference type="InterPro" id="IPR038380">
    <property type="entry name" value="Ribosomal_bS21_sf"/>
</dbReference>
<feature type="region of interest" description="Disordered" evidence="6">
    <location>
        <begin position="23"/>
        <end position="66"/>
    </location>
</feature>
<evidence type="ECO:0000256" key="1">
    <source>
        <dbReference type="ARBA" id="ARBA00006640"/>
    </source>
</evidence>
<protein>
    <recommendedName>
        <fullName evidence="4 5">Small ribosomal subunit protein bS21</fullName>
    </recommendedName>
</protein>
<dbReference type="EMBL" id="CAGS01000290">
    <property type="protein sequence ID" value="CCF84584.1"/>
    <property type="molecule type" value="Genomic_DNA"/>
</dbReference>
<dbReference type="GO" id="GO:0005840">
    <property type="term" value="C:ribosome"/>
    <property type="evidence" value="ECO:0007669"/>
    <property type="project" value="UniProtKB-KW"/>
</dbReference>
<comment type="caution">
    <text evidence="7">The sequence shown here is derived from an EMBL/GenBank/DDBJ whole genome shotgun (WGS) entry which is preliminary data.</text>
</comment>
<evidence type="ECO:0000313" key="7">
    <source>
        <dbReference type="EMBL" id="CCF84584.1"/>
    </source>
</evidence>
<evidence type="ECO:0000256" key="2">
    <source>
        <dbReference type="ARBA" id="ARBA00022980"/>
    </source>
</evidence>
<evidence type="ECO:0000313" key="8">
    <source>
        <dbReference type="Proteomes" id="UP000004221"/>
    </source>
</evidence>
<accession>I4EIS2</accession>
<dbReference type="Gene3D" id="1.20.5.1150">
    <property type="entry name" value="Ribosomal protein S8"/>
    <property type="match status" value="1"/>
</dbReference>
<dbReference type="InterPro" id="IPR001911">
    <property type="entry name" value="Ribosomal_bS21"/>
</dbReference>
<sequence length="66" mass="8038">MRIELRDSESFESLLRRFTKEMQKSGKLREFRSKRRFVSKSEQRRAKLRKAEHKRRRKAAQQGTTA</sequence>
<dbReference type="GO" id="GO:1990904">
    <property type="term" value="C:ribonucleoprotein complex"/>
    <property type="evidence" value="ECO:0007669"/>
    <property type="project" value="UniProtKB-KW"/>
</dbReference>
<comment type="similarity">
    <text evidence="1 5">Belongs to the bacterial ribosomal protein bS21 family.</text>
</comment>
<evidence type="ECO:0000256" key="3">
    <source>
        <dbReference type="ARBA" id="ARBA00023274"/>
    </source>
</evidence>
<dbReference type="GO" id="GO:0003735">
    <property type="term" value="F:structural constituent of ribosome"/>
    <property type="evidence" value="ECO:0007669"/>
    <property type="project" value="InterPro"/>
</dbReference>
<dbReference type="GO" id="GO:0006412">
    <property type="term" value="P:translation"/>
    <property type="evidence" value="ECO:0007669"/>
    <property type="project" value="UniProtKB-UniRule"/>
</dbReference>
<keyword evidence="8" id="KW-1185">Reference proteome</keyword>
<dbReference type="NCBIfam" id="TIGR00030">
    <property type="entry name" value="S21p"/>
    <property type="match status" value="1"/>
</dbReference>
<proteinExistence type="inferred from homology"/>
<dbReference type="Pfam" id="PF01165">
    <property type="entry name" value="Ribosomal_S21"/>
    <property type="match status" value="1"/>
</dbReference>
<evidence type="ECO:0000256" key="5">
    <source>
        <dbReference type="HAMAP-Rule" id="MF_00358"/>
    </source>
</evidence>